<evidence type="ECO:0000313" key="2">
    <source>
        <dbReference type="Proteomes" id="UP001242732"/>
    </source>
</evidence>
<keyword evidence="2" id="KW-1185">Reference proteome</keyword>
<sequence>MSDTKSPAEQPAALKELTYAEAAKRVQRKVVERVEAKGEDGKPVTQAREKRVAVKADEVLSFRDYGTHVVVVTRDGAKLSSLDAEAAAR</sequence>
<evidence type="ECO:0000313" key="1">
    <source>
        <dbReference type="EMBL" id="WIY49699.1"/>
    </source>
</evidence>
<gene>
    <name evidence="1" type="ORF">QRO08_03750</name>
</gene>
<reference evidence="1 2" key="1">
    <citation type="submission" date="2023-06" db="EMBL/GenBank/DDBJ databases">
        <authorList>
            <person name="Ham H."/>
            <person name="Park D.S."/>
        </authorList>
    </citation>
    <scope>NUCLEOTIDE SEQUENCE [LARGE SCALE GENOMIC DNA]</scope>
    <source>
        <strain evidence="1 2">KACC 17005</strain>
    </source>
</reference>
<dbReference type="EMBL" id="CP127363">
    <property type="protein sequence ID" value="WIY49699.1"/>
    <property type="molecule type" value="Genomic_DNA"/>
</dbReference>
<protein>
    <submittedName>
        <fullName evidence="1">Uncharacterized protein</fullName>
    </submittedName>
</protein>
<organism evidence="1 2">
    <name type="scientific">Paracidovorax citrulli</name>
    <name type="common">Acidovorax citrulli</name>
    <dbReference type="NCBI Taxonomy" id="80869"/>
    <lineage>
        <taxon>Bacteria</taxon>
        <taxon>Pseudomonadati</taxon>
        <taxon>Pseudomonadota</taxon>
        <taxon>Betaproteobacteria</taxon>
        <taxon>Burkholderiales</taxon>
        <taxon>Comamonadaceae</taxon>
        <taxon>Paracidovorax</taxon>
    </lineage>
</organism>
<proteinExistence type="predicted"/>
<dbReference type="RefSeq" id="WP_011797123.1">
    <property type="nucleotide sequence ID" value="NZ_CP023687.1"/>
</dbReference>
<name>A0ABY9AS03_PARCI</name>
<dbReference type="Proteomes" id="UP001242732">
    <property type="component" value="Chromosome"/>
</dbReference>
<accession>A0ABY9AS03</accession>